<dbReference type="AlphaFoldDB" id="A0A198AEE2"/>
<name>A0A198AEE2_9BACL</name>
<feature type="compositionally biased region" description="Basic and acidic residues" evidence="1">
    <location>
        <begin position="69"/>
        <end position="80"/>
    </location>
</feature>
<dbReference type="Proteomes" id="UP000078454">
    <property type="component" value="Unassembled WGS sequence"/>
</dbReference>
<evidence type="ECO:0000313" key="3">
    <source>
        <dbReference type="Proteomes" id="UP000078454"/>
    </source>
</evidence>
<organism evidence="2 3">
    <name type="scientific">Paenibacillus oryzisoli</name>
    <dbReference type="NCBI Taxonomy" id="1850517"/>
    <lineage>
        <taxon>Bacteria</taxon>
        <taxon>Bacillati</taxon>
        <taxon>Bacillota</taxon>
        <taxon>Bacilli</taxon>
        <taxon>Bacillales</taxon>
        <taxon>Paenibacillaceae</taxon>
        <taxon>Paenibacillus</taxon>
    </lineage>
</organism>
<dbReference type="EMBL" id="LYPB01000056">
    <property type="protein sequence ID" value="OAS19455.1"/>
    <property type="molecule type" value="Genomic_DNA"/>
</dbReference>
<accession>A0A198AEE2</accession>
<sequence>MGKPSTRDPGIHDEDQGKSDDKQMKLYFGNETNGRIALGQEARPEDSPPIGPTTHSHSDGEVEISSNKKRVEDEHKWITD</sequence>
<gene>
    <name evidence="2" type="ORF">A8708_00640</name>
</gene>
<comment type="caution">
    <text evidence="2">The sequence shown here is derived from an EMBL/GenBank/DDBJ whole genome shotgun (WGS) entry which is preliminary data.</text>
</comment>
<protein>
    <submittedName>
        <fullName evidence="2">Uncharacterized protein</fullName>
    </submittedName>
</protein>
<evidence type="ECO:0000256" key="1">
    <source>
        <dbReference type="SAM" id="MobiDB-lite"/>
    </source>
</evidence>
<keyword evidence="3" id="KW-1185">Reference proteome</keyword>
<reference evidence="2 3" key="1">
    <citation type="submission" date="2016-05" db="EMBL/GenBank/DDBJ databases">
        <title>Paenibacillus sp. 1ZS3-15 nov., isolated from the rhizosphere soil.</title>
        <authorList>
            <person name="Zhang X.X."/>
            <person name="Zhang J."/>
        </authorList>
    </citation>
    <scope>NUCLEOTIDE SEQUENCE [LARGE SCALE GENOMIC DNA]</scope>
    <source>
        <strain evidence="2 3">1ZS3-15</strain>
    </source>
</reference>
<evidence type="ECO:0000313" key="2">
    <source>
        <dbReference type="EMBL" id="OAS19455.1"/>
    </source>
</evidence>
<feature type="region of interest" description="Disordered" evidence="1">
    <location>
        <begin position="1"/>
        <end position="80"/>
    </location>
</feature>
<proteinExistence type="predicted"/>
<feature type="compositionally biased region" description="Basic and acidic residues" evidence="1">
    <location>
        <begin position="1"/>
        <end position="24"/>
    </location>
</feature>